<dbReference type="Pfam" id="PF05997">
    <property type="entry name" value="Nop52"/>
    <property type="match status" value="1"/>
</dbReference>
<dbReference type="PANTHER" id="PTHR13026:SF0">
    <property type="entry name" value="RIBOSOMAL RNA PROCESSING 1B"/>
    <property type="match status" value="1"/>
</dbReference>
<evidence type="ECO:0000256" key="1">
    <source>
        <dbReference type="ARBA" id="ARBA00004123"/>
    </source>
</evidence>
<comment type="subcellular location">
    <subcellularLocation>
        <location evidence="1">Nucleus</location>
    </subcellularLocation>
</comment>
<evidence type="ECO:0000313" key="5">
    <source>
        <dbReference type="Proteomes" id="UP000695007"/>
    </source>
</evidence>
<keyword evidence="3" id="KW-0698">rRNA processing</keyword>
<accession>A0AAJ6YN63</accession>
<dbReference type="InterPro" id="IPR010301">
    <property type="entry name" value="RRP1"/>
</dbReference>
<reference evidence="6" key="1">
    <citation type="submission" date="2025-08" db="UniProtKB">
        <authorList>
            <consortium name="RefSeq"/>
        </authorList>
    </citation>
    <scope>IDENTIFICATION</scope>
</reference>
<dbReference type="GeneID" id="105364855"/>
<organism evidence="5 6">
    <name type="scientific">Ceratosolen solmsi marchali</name>
    <dbReference type="NCBI Taxonomy" id="326594"/>
    <lineage>
        <taxon>Eukaryota</taxon>
        <taxon>Metazoa</taxon>
        <taxon>Ecdysozoa</taxon>
        <taxon>Arthropoda</taxon>
        <taxon>Hexapoda</taxon>
        <taxon>Insecta</taxon>
        <taxon>Pterygota</taxon>
        <taxon>Neoptera</taxon>
        <taxon>Endopterygota</taxon>
        <taxon>Hymenoptera</taxon>
        <taxon>Apocrita</taxon>
        <taxon>Proctotrupomorpha</taxon>
        <taxon>Chalcidoidea</taxon>
        <taxon>Agaonidae</taxon>
        <taxon>Agaoninae</taxon>
        <taxon>Ceratosolen</taxon>
    </lineage>
</organism>
<comment type="similarity">
    <text evidence="2">Belongs to the RRP1 family.</text>
</comment>
<sequence length="675" mass="78085">MKSKKKNTKMTVKIARKCARVLSKQNLSVIKKANKKTEINKKSTSDKALLIAQEVKFARLLANNNKKVRDKVLKNLKKWLMMRSQSSFAFTDSDFLRLWKGLFYCMWLSDKPLVQEELAESLSKIVHCFNSMDTALLYTKCTFKCFATEWFGIDRYRIDKFEMLVKRILRQTFEMCKKESWNKEWVVGVATIIEEILLDPKTCLGLNFHITEVYMEELAKISRGKIEKSIVTDFIKPFVINLTCTDDQRQIKHIVTNIFRYLIFQSDIGLDYAEKFNAWKQVGFPCKSIDEMQKVEFSDYTSNCDNADEEDSEDIKATNMPLDPRAGRVNVEIPQLPFNPTEIVSLLKEYKFHKLSTTKSRKIINQLINEFTKLSEGDMPLGIKEIPIPEHTNINSYVAAKNLLNFEQDLYVDSNKNSRKKKRKSVVVKYNENFDNIEELIVPEDVQYTSLMCSNNKKLKLANSQSQNMNHMSKDDKSIKQNNKLQLPVKKKSNKFDRSESLINNKFKKSFKTFSTCIEEYKITGADNLSANKGSTSCNWNVNPTPTSFTPTTFNKVLEKKRTTKKGIAENKVDTKLVSPSTPWLTPVLVRLEEQNKTEASVKIVPNQATVASSTKKRVQIKLHRNTVRNISEYIRQIRQNPHIPYDANRKPKASVLKPSLLPSPINPFYKRKII</sequence>
<dbReference type="GO" id="GO:0030688">
    <property type="term" value="C:preribosome, small subunit precursor"/>
    <property type="evidence" value="ECO:0007669"/>
    <property type="project" value="InterPro"/>
</dbReference>
<dbReference type="RefSeq" id="XP_011501187.1">
    <property type="nucleotide sequence ID" value="XM_011502885.1"/>
</dbReference>
<keyword evidence="5" id="KW-1185">Reference proteome</keyword>
<dbReference type="PANTHER" id="PTHR13026">
    <property type="entry name" value="NNP-1 PROTEIN NOVEL NUCLEAR PROTEIN 1 NOP52"/>
    <property type="match status" value="1"/>
</dbReference>
<evidence type="ECO:0000256" key="4">
    <source>
        <dbReference type="ARBA" id="ARBA00023242"/>
    </source>
</evidence>
<gene>
    <name evidence="6" type="primary">LOC105364855</name>
</gene>
<dbReference type="GO" id="GO:0005634">
    <property type="term" value="C:nucleus"/>
    <property type="evidence" value="ECO:0007669"/>
    <property type="project" value="UniProtKB-SubCell"/>
</dbReference>
<evidence type="ECO:0000256" key="2">
    <source>
        <dbReference type="ARBA" id="ARBA00006374"/>
    </source>
</evidence>
<proteinExistence type="inferred from homology"/>
<keyword evidence="4" id="KW-0539">Nucleus</keyword>
<name>A0AAJ6YN63_9HYME</name>
<evidence type="ECO:0000256" key="3">
    <source>
        <dbReference type="ARBA" id="ARBA00022552"/>
    </source>
</evidence>
<dbReference type="AlphaFoldDB" id="A0AAJ6YN63"/>
<dbReference type="GO" id="GO:0006364">
    <property type="term" value="P:rRNA processing"/>
    <property type="evidence" value="ECO:0007669"/>
    <property type="project" value="UniProtKB-KW"/>
</dbReference>
<dbReference type="KEGG" id="csol:105364855"/>
<evidence type="ECO:0000313" key="6">
    <source>
        <dbReference type="RefSeq" id="XP_011501187.1"/>
    </source>
</evidence>
<protein>
    <submittedName>
        <fullName evidence="6">Ribosomal RNA processing protein 1 homolog</fullName>
    </submittedName>
</protein>
<dbReference type="Proteomes" id="UP000695007">
    <property type="component" value="Unplaced"/>
</dbReference>
<dbReference type="CTD" id="44391"/>